<dbReference type="GO" id="GO:0006508">
    <property type="term" value="P:proteolysis"/>
    <property type="evidence" value="ECO:0007669"/>
    <property type="project" value="UniProtKB-KW"/>
</dbReference>
<sequence length="1180" mass="123711">MRGPRRGRDMSDPNRKWSRAPLSLLAAAAVIGLGAAAPASVAQPADVQPSSASQAAATSGAGQTYQLTLLTGDVVTLHIAPDGRQAAWVEEPADGADTADSREPRIAELDGHVHVVPEEAVPHLESGALDERLFDVTYLAQEGYHDAATAELPLLLAAPDGPGIRSVPDAPAGTRAVRELASIDAVAVTAPKAEVGTVWAQLEAGTIGQVWLNGRVEATLDDSVSQVGAPAAWEAGYDGTGTTVAVLDTGWDPTHPDLAGQVVGAANFTEDVDPEGRTGVDGHGHGTHVAATVAGTGAASGGANRGVAPGADLLIGKVLDTGGSGYEDWIIAGMEWAVAQGADVINMSLGTNYATDGTDPLSQAVNRLSESSDTLFVVAAGNLGPAEGTVASPGAATSALTVGAVDKQDQPASFSARGPRRGDDAVKPEVVAPGVGIVAARAAGTSLGNLLDEHYTSMNGTSMATPHVAGAAAIVAQQHAGWDGEQIKERLISSSVALEDQPVTFQGAGRIDLASATADAASVDHGVVDLGYLGMDDPSVSQMLTYHNPTDERITLRLTTEVTRPGSGQVTPALRLSDSVLSIPAGGSATTEVQVAASASVGGTYTGQIVATDPRNRDVELHSVVYFTVERPVHTVTVTATDRAGEPAKGPIDLWNTETGEWKRGFIRAGTAEIELPEGLYTLIGSVETPGSGTLTTSDTVVGEPELTVDEDVSLHYDARDGELIEVVTPLETDLEDVTINWRREVGEQSMTRMLGDNWFEPHLYAIPSAKPRTGTFEFSTTWQLVQPLLTVTVPGDDGFQLDPYPALISDENPYVGEGPLPLVDVGTGTAAEFAAADVDGKVALATRRGGWNETNEQLELARAAGAALLLVANDEPGVWRQTIWLGSQPSYSVAGETGDQLRAALAADPDLVLDVVGLRDSTYNYELAFTEDGGIPGGITYDAAETPLAVVESEYRDVSEQMNRTELWASYVGSGTLGNGLSIARNGPVHRTEYISSEGVEWQRFGQPHQEFPSLYWTWSSIDPYETGSTTEQLWWGPLVAPGTPALTGSEEYGLPAARFRDAIRIAIPHYLYGPARYGFIYEQAGDASELTLRRDGEVVGTAPWSEAQFTVPAEEADFELSLSVTSGAANFSDLWTHTETTWGFRSGRPSGESEVLALVQLGYELDAGLRNEVPAGVS</sequence>
<dbReference type="PROSITE" id="PS51892">
    <property type="entry name" value="SUBTILASE"/>
    <property type="match status" value="1"/>
</dbReference>
<name>A0A4R5C4V9_9ACTN</name>
<dbReference type="AlphaFoldDB" id="A0A4R5C4V9"/>
<evidence type="ECO:0000256" key="7">
    <source>
        <dbReference type="SAM" id="SignalP"/>
    </source>
</evidence>
<dbReference type="OrthoDB" id="9813435at2"/>
<feature type="chain" id="PRO_5038347461" evidence="7">
    <location>
        <begin position="43"/>
        <end position="1180"/>
    </location>
</feature>
<dbReference type="PROSITE" id="PS00138">
    <property type="entry name" value="SUBTILASE_SER"/>
    <property type="match status" value="1"/>
</dbReference>
<evidence type="ECO:0000256" key="5">
    <source>
        <dbReference type="PIRSR" id="PIRSR615500-1"/>
    </source>
</evidence>
<proteinExistence type="inferred from homology"/>
<dbReference type="InterPro" id="IPR046450">
    <property type="entry name" value="PA_dom_sf"/>
</dbReference>
<dbReference type="PANTHER" id="PTHR43806">
    <property type="entry name" value="PEPTIDASE S8"/>
    <property type="match status" value="1"/>
</dbReference>
<dbReference type="SUPFAM" id="SSF52743">
    <property type="entry name" value="Subtilisin-like"/>
    <property type="match status" value="1"/>
</dbReference>
<dbReference type="InParanoid" id="A0A4R5C4V9"/>
<comment type="similarity">
    <text evidence="1 6">Belongs to the peptidase S8 family.</text>
</comment>
<feature type="active site" description="Charge relay system" evidence="5 6">
    <location>
        <position position="248"/>
    </location>
</feature>
<evidence type="ECO:0000256" key="3">
    <source>
        <dbReference type="ARBA" id="ARBA00022801"/>
    </source>
</evidence>
<dbReference type="InterPro" id="IPR000209">
    <property type="entry name" value="Peptidase_S8/S53_dom"/>
</dbReference>
<dbReference type="InterPro" id="IPR036852">
    <property type="entry name" value="Peptidase_S8/S53_dom_sf"/>
</dbReference>
<dbReference type="EMBL" id="SMKZ01000104">
    <property type="protein sequence ID" value="TDD94751.1"/>
    <property type="molecule type" value="Genomic_DNA"/>
</dbReference>
<comment type="caution">
    <text evidence="9">The sequence shown here is derived from an EMBL/GenBank/DDBJ whole genome shotgun (WGS) entry which is preliminary data.</text>
</comment>
<keyword evidence="4 6" id="KW-0720">Serine protease</keyword>
<evidence type="ECO:0000256" key="6">
    <source>
        <dbReference type="PROSITE-ProRule" id="PRU01240"/>
    </source>
</evidence>
<keyword evidence="10" id="KW-1185">Reference proteome</keyword>
<dbReference type="InterPro" id="IPR050131">
    <property type="entry name" value="Peptidase_S8_subtilisin-like"/>
</dbReference>
<accession>A0A4R5C4V9</accession>
<protein>
    <submittedName>
        <fullName evidence="9">Peptidase S8/S53 subtilisin kexin sedolisin</fullName>
    </submittedName>
</protein>
<evidence type="ECO:0000256" key="2">
    <source>
        <dbReference type="ARBA" id="ARBA00022670"/>
    </source>
</evidence>
<keyword evidence="3 6" id="KW-0378">Hydrolase</keyword>
<dbReference type="PRINTS" id="PR00723">
    <property type="entry name" value="SUBTILISIN"/>
</dbReference>
<feature type="signal peptide" evidence="7">
    <location>
        <begin position="1"/>
        <end position="42"/>
    </location>
</feature>
<dbReference type="Proteomes" id="UP000294739">
    <property type="component" value="Unassembled WGS sequence"/>
</dbReference>
<keyword evidence="7" id="KW-0732">Signal</keyword>
<reference evidence="9 10" key="1">
    <citation type="submission" date="2019-03" db="EMBL/GenBank/DDBJ databases">
        <title>Draft genome sequences of novel Actinobacteria.</title>
        <authorList>
            <person name="Sahin N."/>
            <person name="Ay H."/>
            <person name="Saygin H."/>
        </authorList>
    </citation>
    <scope>NUCLEOTIDE SEQUENCE [LARGE SCALE GENOMIC DNA]</scope>
    <source>
        <strain evidence="9 10">5K138</strain>
    </source>
</reference>
<organism evidence="9 10">
    <name type="scientific">Jiangella asiatica</name>
    <dbReference type="NCBI Taxonomy" id="2530372"/>
    <lineage>
        <taxon>Bacteria</taxon>
        <taxon>Bacillati</taxon>
        <taxon>Actinomycetota</taxon>
        <taxon>Actinomycetes</taxon>
        <taxon>Jiangellales</taxon>
        <taxon>Jiangellaceae</taxon>
        <taxon>Jiangella</taxon>
    </lineage>
</organism>
<gene>
    <name evidence="9" type="ORF">E1269_31735</name>
</gene>
<evidence type="ECO:0000313" key="9">
    <source>
        <dbReference type="EMBL" id="TDD94751.1"/>
    </source>
</evidence>
<dbReference type="InterPro" id="IPR015500">
    <property type="entry name" value="Peptidase_S8_subtilisin-rel"/>
</dbReference>
<evidence type="ECO:0000256" key="1">
    <source>
        <dbReference type="ARBA" id="ARBA00011073"/>
    </source>
</evidence>
<feature type="domain" description="Peptidase S8/S53" evidence="8">
    <location>
        <begin position="239"/>
        <end position="507"/>
    </location>
</feature>
<dbReference type="InterPro" id="IPR023828">
    <property type="entry name" value="Peptidase_S8_Ser-AS"/>
</dbReference>
<dbReference type="Gene3D" id="3.40.50.200">
    <property type="entry name" value="Peptidase S8/S53 domain"/>
    <property type="match status" value="1"/>
</dbReference>
<evidence type="ECO:0000259" key="8">
    <source>
        <dbReference type="Pfam" id="PF00082"/>
    </source>
</evidence>
<keyword evidence="2 6" id="KW-0645">Protease</keyword>
<feature type="non-terminal residue" evidence="9">
    <location>
        <position position="1180"/>
    </location>
</feature>
<dbReference type="Gene3D" id="3.50.30.30">
    <property type="match status" value="1"/>
</dbReference>
<evidence type="ECO:0000313" key="10">
    <source>
        <dbReference type="Proteomes" id="UP000294739"/>
    </source>
</evidence>
<feature type="active site" description="Charge relay system" evidence="5 6">
    <location>
        <position position="462"/>
    </location>
</feature>
<feature type="active site" description="Charge relay system" evidence="5 6">
    <location>
        <position position="285"/>
    </location>
</feature>
<evidence type="ECO:0000256" key="4">
    <source>
        <dbReference type="ARBA" id="ARBA00022825"/>
    </source>
</evidence>
<dbReference type="Pfam" id="PF00082">
    <property type="entry name" value="Peptidase_S8"/>
    <property type="match status" value="1"/>
</dbReference>
<dbReference type="PANTHER" id="PTHR43806:SF65">
    <property type="entry name" value="SERINE PROTEASE APRX"/>
    <property type="match status" value="1"/>
</dbReference>
<dbReference type="SUPFAM" id="SSF52025">
    <property type="entry name" value="PA domain"/>
    <property type="match status" value="1"/>
</dbReference>
<dbReference type="GO" id="GO:0004252">
    <property type="term" value="F:serine-type endopeptidase activity"/>
    <property type="evidence" value="ECO:0007669"/>
    <property type="project" value="UniProtKB-UniRule"/>
</dbReference>